<proteinExistence type="predicted"/>
<accession>A0A9W8CLU0</accession>
<dbReference type="Proteomes" id="UP001149813">
    <property type="component" value="Unassembled WGS sequence"/>
</dbReference>
<dbReference type="AlphaFoldDB" id="A0A9W8CLU0"/>
<gene>
    <name evidence="2" type="ORF">LPJ53_006545</name>
</gene>
<protein>
    <recommendedName>
        <fullName evidence="1">Protein kinase domain-containing protein</fullName>
    </recommendedName>
</protein>
<feature type="domain" description="Protein kinase" evidence="1">
    <location>
        <begin position="1"/>
        <end position="232"/>
    </location>
</feature>
<dbReference type="Pfam" id="PF17667">
    <property type="entry name" value="Pkinase_fungal"/>
    <property type="match status" value="1"/>
</dbReference>
<dbReference type="EMBL" id="JANBOJ010000952">
    <property type="protein sequence ID" value="KAJ1718390.1"/>
    <property type="molecule type" value="Genomic_DNA"/>
</dbReference>
<feature type="non-terminal residue" evidence="2">
    <location>
        <position position="232"/>
    </location>
</feature>
<evidence type="ECO:0000259" key="1">
    <source>
        <dbReference type="PROSITE" id="PS50011"/>
    </source>
</evidence>
<dbReference type="InterPro" id="IPR040976">
    <property type="entry name" value="Pkinase_fungal"/>
</dbReference>
<keyword evidence="3" id="KW-1185">Reference proteome</keyword>
<dbReference type="InterPro" id="IPR011009">
    <property type="entry name" value="Kinase-like_dom_sf"/>
</dbReference>
<dbReference type="InterPro" id="IPR000719">
    <property type="entry name" value="Prot_kinase_dom"/>
</dbReference>
<dbReference type="GO" id="GO:0004672">
    <property type="term" value="F:protein kinase activity"/>
    <property type="evidence" value="ECO:0007669"/>
    <property type="project" value="InterPro"/>
</dbReference>
<dbReference type="PROSITE" id="PS50011">
    <property type="entry name" value="PROTEIN_KINASE_DOM"/>
    <property type="match status" value="1"/>
</dbReference>
<name>A0A9W8CLU0_9FUNG</name>
<dbReference type="OrthoDB" id="5592585at2759"/>
<dbReference type="SUPFAM" id="SSF56112">
    <property type="entry name" value="Protein kinase-like (PK-like)"/>
    <property type="match status" value="1"/>
</dbReference>
<evidence type="ECO:0000313" key="2">
    <source>
        <dbReference type="EMBL" id="KAJ1718390.1"/>
    </source>
</evidence>
<dbReference type="Gene3D" id="1.10.510.10">
    <property type="entry name" value="Transferase(Phosphotransferase) domain 1"/>
    <property type="match status" value="1"/>
</dbReference>
<dbReference type="GO" id="GO:0005524">
    <property type="term" value="F:ATP binding"/>
    <property type="evidence" value="ECO:0007669"/>
    <property type="project" value="InterPro"/>
</dbReference>
<reference evidence="2" key="1">
    <citation type="submission" date="2022-07" db="EMBL/GenBank/DDBJ databases">
        <title>Phylogenomic reconstructions and comparative analyses of Kickxellomycotina fungi.</title>
        <authorList>
            <person name="Reynolds N.K."/>
            <person name="Stajich J.E."/>
            <person name="Barry K."/>
            <person name="Grigoriev I.V."/>
            <person name="Crous P."/>
            <person name="Smith M.E."/>
        </authorList>
    </citation>
    <scope>NUCLEOTIDE SEQUENCE</scope>
    <source>
        <strain evidence="2">NBRC 32514</strain>
    </source>
</reference>
<organism evidence="2 3">
    <name type="scientific">Coemansia erecta</name>
    <dbReference type="NCBI Taxonomy" id="147472"/>
    <lineage>
        <taxon>Eukaryota</taxon>
        <taxon>Fungi</taxon>
        <taxon>Fungi incertae sedis</taxon>
        <taxon>Zoopagomycota</taxon>
        <taxon>Kickxellomycotina</taxon>
        <taxon>Kickxellomycetes</taxon>
        <taxon>Kickxellales</taxon>
        <taxon>Kickxellaceae</taxon>
        <taxon>Coemansia</taxon>
    </lineage>
</organism>
<sequence length="232" mass="25974">MVRFSEEVSSNRVDIVGRFEGEIPISRRTAYLLTVKYRGRNAVLKLAWTPVERQPEGALYDILARQEIDCVPKIYRSGIVVNAFLGYRLEYIIMEHCGEPLHAVFAKDGQDTTKEGFLYTTAVNVIQKVCACLLQAAKAGVYHRDVSAGNITIRDGKVFLIDWGFGKVAPATLNGSTKELVNTAWNIDLDKITKYENARDGVTGTVLFMGIRVLMDLTNRSVFDDIESVLYV</sequence>
<evidence type="ECO:0000313" key="3">
    <source>
        <dbReference type="Proteomes" id="UP001149813"/>
    </source>
</evidence>
<comment type="caution">
    <text evidence="2">The sequence shown here is derived from an EMBL/GenBank/DDBJ whole genome shotgun (WGS) entry which is preliminary data.</text>
</comment>